<feature type="transmembrane region" description="Helical" evidence="9">
    <location>
        <begin position="77"/>
        <end position="97"/>
    </location>
</feature>
<evidence type="ECO:0000256" key="1">
    <source>
        <dbReference type="ARBA" id="ARBA00004429"/>
    </source>
</evidence>
<evidence type="ECO:0000256" key="4">
    <source>
        <dbReference type="ARBA" id="ARBA00022475"/>
    </source>
</evidence>
<feature type="transmembrane region" description="Helical" evidence="9">
    <location>
        <begin position="124"/>
        <end position="148"/>
    </location>
</feature>
<evidence type="ECO:0000313" key="12">
    <source>
        <dbReference type="Proteomes" id="UP000593892"/>
    </source>
</evidence>
<organism evidence="11 12">
    <name type="scientific">Paludibaculum fermentans</name>
    <dbReference type="NCBI Taxonomy" id="1473598"/>
    <lineage>
        <taxon>Bacteria</taxon>
        <taxon>Pseudomonadati</taxon>
        <taxon>Acidobacteriota</taxon>
        <taxon>Terriglobia</taxon>
        <taxon>Bryobacterales</taxon>
        <taxon>Bryobacteraceae</taxon>
        <taxon>Paludibaculum</taxon>
    </lineage>
</organism>
<evidence type="ECO:0000256" key="7">
    <source>
        <dbReference type="ARBA" id="ARBA00022989"/>
    </source>
</evidence>
<feature type="transmembrane region" description="Helical" evidence="9">
    <location>
        <begin position="45"/>
        <end position="65"/>
    </location>
</feature>
<evidence type="ECO:0000256" key="3">
    <source>
        <dbReference type="ARBA" id="ARBA00022448"/>
    </source>
</evidence>
<name>A0A7S7NNS9_PALFE</name>
<evidence type="ECO:0000256" key="5">
    <source>
        <dbReference type="ARBA" id="ARBA00022519"/>
    </source>
</evidence>
<dbReference type="PANTHER" id="PTHR30413">
    <property type="entry name" value="INNER MEMBRANE TRANSPORT PERMEASE"/>
    <property type="match status" value="1"/>
</dbReference>
<evidence type="ECO:0000256" key="6">
    <source>
        <dbReference type="ARBA" id="ARBA00022692"/>
    </source>
</evidence>
<feature type="transmembrane region" description="Helical" evidence="9">
    <location>
        <begin position="155"/>
        <end position="179"/>
    </location>
</feature>
<reference evidence="11 12" key="1">
    <citation type="submission" date="2020-10" db="EMBL/GenBank/DDBJ databases">
        <title>Complete genome sequence of Paludibaculum fermentans P105T, a facultatively anaerobic acidobacterium capable of dissimilatory Fe(III) reduction.</title>
        <authorList>
            <person name="Dedysh S.N."/>
            <person name="Beletsky A.V."/>
            <person name="Kulichevskaya I.S."/>
            <person name="Mardanov A.V."/>
            <person name="Ravin N.V."/>
        </authorList>
    </citation>
    <scope>NUCLEOTIDE SEQUENCE [LARGE SCALE GENOMIC DNA]</scope>
    <source>
        <strain evidence="11 12">P105</strain>
    </source>
</reference>
<feature type="domain" description="ABC transmembrane type-2" evidence="10">
    <location>
        <begin position="46"/>
        <end position="270"/>
    </location>
</feature>
<sequence>MSTAAIPTPRLRLPGAMFLRVLVERRALIYQMVRRDFGQRFVGSAAGWLWTLIHPLVTLASWVFVFQYCMKAPAPSAACGGNYTLCLFCGYLPWLLFSDTVQRSATALLDQSNLITKTVFPSEIVPVTLFLSSLGSHLFAVAIAIGVVRFTTGHFSVLILLLPIYTVFLGLFAIGVGWIAASLQVYLRDTAQVVIVMLTAWFWITPIFIDETAFPVRARFLIRWNPLAYVVKGYRERLLTATIPSLEDFLYLAAVSIAVFAIGGMFFRHLKRGFADVL</sequence>
<keyword evidence="7 9" id="KW-1133">Transmembrane helix</keyword>
<feature type="transmembrane region" description="Helical" evidence="9">
    <location>
        <begin position="249"/>
        <end position="270"/>
    </location>
</feature>
<keyword evidence="4 9" id="KW-1003">Cell membrane</keyword>
<dbReference type="KEGG" id="pfer:IRI77_30335"/>
<comment type="subcellular location">
    <subcellularLocation>
        <location evidence="1">Cell inner membrane</location>
        <topology evidence="1">Multi-pass membrane protein</topology>
    </subcellularLocation>
    <subcellularLocation>
        <location evidence="9">Cell membrane</location>
        <topology evidence="9">Multi-pass membrane protein</topology>
    </subcellularLocation>
</comment>
<dbReference type="RefSeq" id="WP_194448701.1">
    <property type="nucleotide sequence ID" value="NZ_CP063849.1"/>
</dbReference>
<dbReference type="PROSITE" id="PS51012">
    <property type="entry name" value="ABC_TM2"/>
    <property type="match status" value="1"/>
</dbReference>
<gene>
    <name evidence="11" type="ORF">IRI77_30335</name>
</gene>
<comment type="similarity">
    <text evidence="2 9">Belongs to the ABC-2 integral membrane protein family.</text>
</comment>
<feature type="transmembrane region" description="Helical" evidence="9">
    <location>
        <begin position="191"/>
        <end position="209"/>
    </location>
</feature>
<dbReference type="Proteomes" id="UP000593892">
    <property type="component" value="Chromosome"/>
</dbReference>
<proteinExistence type="inferred from homology"/>
<dbReference type="InterPro" id="IPR047817">
    <property type="entry name" value="ABC2_TM_bact-type"/>
</dbReference>
<dbReference type="GO" id="GO:0140359">
    <property type="term" value="F:ABC-type transporter activity"/>
    <property type="evidence" value="ECO:0007669"/>
    <property type="project" value="InterPro"/>
</dbReference>
<dbReference type="AlphaFoldDB" id="A0A7S7NNS9"/>
<dbReference type="GO" id="GO:0005886">
    <property type="term" value="C:plasma membrane"/>
    <property type="evidence" value="ECO:0007669"/>
    <property type="project" value="UniProtKB-SubCell"/>
</dbReference>
<evidence type="ECO:0000256" key="9">
    <source>
        <dbReference type="RuleBase" id="RU361157"/>
    </source>
</evidence>
<dbReference type="GO" id="GO:0015920">
    <property type="term" value="P:lipopolysaccharide transport"/>
    <property type="evidence" value="ECO:0007669"/>
    <property type="project" value="TreeGrafter"/>
</dbReference>
<dbReference type="InterPro" id="IPR013525">
    <property type="entry name" value="ABC2_TM"/>
</dbReference>
<accession>A0A7S7NNS9</accession>
<keyword evidence="12" id="KW-1185">Reference proteome</keyword>
<dbReference type="Pfam" id="PF01061">
    <property type="entry name" value="ABC2_membrane"/>
    <property type="match status" value="1"/>
</dbReference>
<keyword evidence="6 9" id="KW-0812">Transmembrane</keyword>
<dbReference type="PANTHER" id="PTHR30413:SF8">
    <property type="entry name" value="TRANSPORT PERMEASE PROTEIN"/>
    <property type="match status" value="1"/>
</dbReference>
<keyword evidence="3 9" id="KW-0813">Transport</keyword>
<evidence type="ECO:0000256" key="2">
    <source>
        <dbReference type="ARBA" id="ARBA00007783"/>
    </source>
</evidence>
<protein>
    <recommendedName>
        <fullName evidence="9">Transport permease protein</fullName>
    </recommendedName>
</protein>
<evidence type="ECO:0000313" key="11">
    <source>
        <dbReference type="EMBL" id="QOY87032.1"/>
    </source>
</evidence>
<evidence type="ECO:0000256" key="8">
    <source>
        <dbReference type="ARBA" id="ARBA00023136"/>
    </source>
</evidence>
<dbReference type="EMBL" id="CP063849">
    <property type="protein sequence ID" value="QOY87032.1"/>
    <property type="molecule type" value="Genomic_DNA"/>
</dbReference>
<evidence type="ECO:0000259" key="10">
    <source>
        <dbReference type="PROSITE" id="PS51012"/>
    </source>
</evidence>
<keyword evidence="5" id="KW-0997">Cell inner membrane</keyword>
<keyword evidence="8 9" id="KW-0472">Membrane</keyword>